<keyword evidence="2" id="KW-0479">Metal-binding</keyword>
<keyword evidence="4 11" id="KW-0227">DNA damage</keyword>
<dbReference type="Pfam" id="PF21202">
    <property type="entry name" value="SLX1_C"/>
    <property type="match status" value="1"/>
</dbReference>
<sequence>MREVENLHGCYLLCSLNPSTKGRTYIGYTVNPQRRIMQHNSGVHKGGAKRTNMKGPWVWTVFVYGFPSEISGLRFEWAWQNPKSSRRLKHLPAKRSKESQYDYRIRIMSHMLHISPWTRLPLNVCWFIEKYKRSLQPFPPPHVKVHLDFINCSKDQAEASSQEDDLFAEQEGSISSQEDDQKDVDSYDDACSDDSFQALVNNYRKRPETPKKSSPVKKQMIIQRQINVSCILCDKEIDKSVSLSCKDEACLSQFHALCISKRCLSDENAPSTFQNIIPVKFVCPSCGISSSWGEYIRSVRCFNTVIVEDPKESPFLGATCVKRIVSQSQR</sequence>
<dbReference type="Gene3D" id="3.40.1440.10">
    <property type="entry name" value="GIY-YIG endonuclease"/>
    <property type="match status" value="1"/>
</dbReference>
<evidence type="ECO:0000256" key="2">
    <source>
        <dbReference type="ARBA" id="ARBA00022723"/>
    </source>
</evidence>
<feature type="region of interest" description="Disordered" evidence="12">
    <location>
        <begin position="161"/>
        <end position="189"/>
    </location>
</feature>
<dbReference type="InterPro" id="IPR048749">
    <property type="entry name" value="SLX1_C"/>
</dbReference>
<evidence type="ECO:0000256" key="7">
    <source>
        <dbReference type="ARBA" id="ARBA00022833"/>
    </source>
</evidence>
<evidence type="ECO:0000256" key="3">
    <source>
        <dbReference type="ARBA" id="ARBA00022759"/>
    </source>
</evidence>
<keyword evidence="10 11" id="KW-0539">Nucleus</keyword>
<dbReference type="EC" id="3.1.-.-" evidence="11"/>
<dbReference type="SUPFAM" id="SSF57903">
    <property type="entry name" value="FYVE/PHD zinc finger"/>
    <property type="match status" value="1"/>
</dbReference>
<evidence type="ECO:0000313" key="14">
    <source>
        <dbReference type="EMBL" id="CBY38044.1"/>
    </source>
</evidence>
<keyword evidence="7" id="KW-0862">Zinc</keyword>
<evidence type="ECO:0000256" key="12">
    <source>
        <dbReference type="SAM" id="MobiDB-lite"/>
    </source>
</evidence>
<dbReference type="AlphaFoldDB" id="E4YRF2"/>
<dbReference type="GO" id="GO:0008821">
    <property type="term" value="F:crossover junction DNA endonuclease activity"/>
    <property type="evidence" value="ECO:0007669"/>
    <property type="project" value="TreeGrafter"/>
</dbReference>
<dbReference type="GO" id="GO:0017108">
    <property type="term" value="F:5'-flap endonuclease activity"/>
    <property type="evidence" value="ECO:0007669"/>
    <property type="project" value="InterPro"/>
</dbReference>
<dbReference type="HAMAP" id="MF_03100">
    <property type="entry name" value="Endonuc_su_Slx1"/>
    <property type="match status" value="1"/>
</dbReference>
<keyword evidence="5" id="KW-0863">Zinc-finger</keyword>
<evidence type="ECO:0000256" key="6">
    <source>
        <dbReference type="ARBA" id="ARBA00022801"/>
    </source>
</evidence>
<dbReference type="PROSITE" id="PS50164">
    <property type="entry name" value="GIY_YIG"/>
    <property type="match status" value="1"/>
</dbReference>
<accession>E4YRF2</accession>
<evidence type="ECO:0000256" key="5">
    <source>
        <dbReference type="ARBA" id="ARBA00022771"/>
    </source>
</evidence>
<comment type="cofactor">
    <cofactor evidence="11">
        <name>a divalent metal cation</name>
        <dbReference type="ChEBI" id="CHEBI:60240"/>
    </cofactor>
</comment>
<feature type="compositionally biased region" description="Acidic residues" evidence="12">
    <location>
        <begin position="177"/>
        <end position="189"/>
    </location>
</feature>
<dbReference type="InterPro" id="IPR013083">
    <property type="entry name" value="Znf_RING/FYVE/PHD"/>
</dbReference>
<comment type="function">
    <text evidence="11">Catalytic subunit of a heterodimeric structure-specific endonuclease that resolves DNA secondary structures generated during DNA repair and recombination. Has endonuclease activity towards branched DNA substrates, introducing single-strand cuts in duplex DNA close to junctions with ss-DNA.</text>
</comment>
<dbReference type="InterPro" id="IPR011011">
    <property type="entry name" value="Znf_FYVE_PHD"/>
</dbReference>
<dbReference type="GO" id="GO:0008270">
    <property type="term" value="F:zinc ion binding"/>
    <property type="evidence" value="ECO:0007669"/>
    <property type="project" value="UniProtKB-KW"/>
</dbReference>
<dbReference type="InterPro" id="IPR000305">
    <property type="entry name" value="GIY-YIG_endonuc"/>
</dbReference>
<evidence type="ECO:0000259" key="13">
    <source>
        <dbReference type="PROSITE" id="PS50164"/>
    </source>
</evidence>
<keyword evidence="1 11" id="KW-0540">Nuclease</keyword>
<dbReference type="Gene3D" id="3.30.40.10">
    <property type="entry name" value="Zinc/RING finger domain, C3HC4 (zinc finger)"/>
    <property type="match status" value="1"/>
</dbReference>
<feature type="domain" description="GIY-YIG" evidence="13">
    <location>
        <begin position="6"/>
        <end position="91"/>
    </location>
</feature>
<dbReference type="PANTHER" id="PTHR20208">
    <property type="entry name" value="STRUCTURE-SPECIFIC ENDONUCLEASE SUBUNIT SLX1"/>
    <property type="match status" value="1"/>
</dbReference>
<keyword evidence="9 11" id="KW-0234">DNA repair</keyword>
<dbReference type="FunFam" id="3.40.1440.10:FF:000008">
    <property type="entry name" value="Structure-specific endonuclease subunit SLX1 homolog"/>
    <property type="match status" value="1"/>
</dbReference>
<evidence type="ECO:0000256" key="11">
    <source>
        <dbReference type="HAMAP-Rule" id="MF_03100"/>
    </source>
</evidence>
<dbReference type="CDD" id="cd10455">
    <property type="entry name" value="GIY-YIG_SLX1"/>
    <property type="match status" value="1"/>
</dbReference>
<dbReference type="GO" id="GO:0000724">
    <property type="term" value="P:double-strand break repair via homologous recombination"/>
    <property type="evidence" value="ECO:0007669"/>
    <property type="project" value="TreeGrafter"/>
</dbReference>
<keyword evidence="6 11" id="KW-0378">Hydrolase</keyword>
<dbReference type="InterPro" id="IPR027520">
    <property type="entry name" value="Slx1"/>
</dbReference>
<comment type="subcellular location">
    <subcellularLocation>
        <location evidence="11">Nucleus</location>
    </subcellularLocation>
</comment>
<comment type="similarity">
    <text evidence="11">Belongs to the SLX1 family.</text>
</comment>
<evidence type="ECO:0000256" key="9">
    <source>
        <dbReference type="ARBA" id="ARBA00023204"/>
    </source>
</evidence>
<keyword evidence="8 11" id="KW-0233">DNA recombination</keyword>
<dbReference type="SUPFAM" id="SSF82771">
    <property type="entry name" value="GIY-YIG endonuclease"/>
    <property type="match status" value="1"/>
</dbReference>
<name>E4YRF2_OIKDI</name>
<evidence type="ECO:0000256" key="1">
    <source>
        <dbReference type="ARBA" id="ARBA00022722"/>
    </source>
</evidence>
<comment type="subunit">
    <text evidence="11">Forms a heterodimer with a member of the SLX4 family.</text>
</comment>
<organism evidence="14">
    <name type="scientific">Oikopleura dioica</name>
    <name type="common">Tunicate</name>
    <dbReference type="NCBI Taxonomy" id="34765"/>
    <lineage>
        <taxon>Eukaryota</taxon>
        <taxon>Metazoa</taxon>
        <taxon>Chordata</taxon>
        <taxon>Tunicata</taxon>
        <taxon>Appendicularia</taxon>
        <taxon>Copelata</taxon>
        <taxon>Oikopleuridae</taxon>
        <taxon>Oikopleura</taxon>
    </lineage>
</organism>
<proteinExistence type="inferred from homology"/>
<reference evidence="14" key="1">
    <citation type="journal article" date="2010" name="Science">
        <title>Plasticity of animal genome architecture unmasked by rapid evolution of a pelagic tunicate.</title>
        <authorList>
            <person name="Denoeud F."/>
            <person name="Henriet S."/>
            <person name="Mungpakdee S."/>
            <person name="Aury J.M."/>
            <person name="Da Silva C."/>
            <person name="Brinkmann H."/>
            <person name="Mikhaleva J."/>
            <person name="Olsen L.C."/>
            <person name="Jubin C."/>
            <person name="Canestro C."/>
            <person name="Bouquet J.M."/>
            <person name="Danks G."/>
            <person name="Poulain J."/>
            <person name="Campsteijn C."/>
            <person name="Adamski M."/>
            <person name="Cross I."/>
            <person name="Yadetie F."/>
            <person name="Muffato M."/>
            <person name="Louis A."/>
            <person name="Butcher S."/>
            <person name="Tsagkogeorga G."/>
            <person name="Konrad A."/>
            <person name="Singh S."/>
            <person name="Jensen M.F."/>
            <person name="Cong E.H."/>
            <person name="Eikeseth-Otteraa H."/>
            <person name="Noel B."/>
            <person name="Anthouard V."/>
            <person name="Porcel B.M."/>
            <person name="Kachouri-Lafond R."/>
            <person name="Nishino A."/>
            <person name="Ugolini M."/>
            <person name="Chourrout P."/>
            <person name="Nishida H."/>
            <person name="Aasland R."/>
            <person name="Huzurbazar S."/>
            <person name="Westhof E."/>
            <person name="Delsuc F."/>
            <person name="Lehrach H."/>
            <person name="Reinhardt R."/>
            <person name="Weissenbach J."/>
            <person name="Roy S.W."/>
            <person name="Artiguenave F."/>
            <person name="Postlethwait J.H."/>
            <person name="Manak J.R."/>
            <person name="Thompson E.M."/>
            <person name="Jaillon O."/>
            <person name="Du Pasquier L."/>
            <person name="Boudinot P."/>
            <person name="Liberles D.A."/>
            <person name="Volff J.N."/>
            <person name="Philippe H."/>
            <person name="Lenhard B."/>
            <person name="Roest Crollius H."/>
            <person name="Wincker P."/>
            <person name="Chourrout D."/>
        </authorList>
    </citation>
    <scope>NUCLEOTIDE SEQUENCE [LARGE SCALE GENOMIC DNA]</scope>
</reference>
<dbReference type="InterPro" id="IPR050381">
    <property type="entry name" value="SLX1_endonuclease"/>
</dbReference>
<dbReference type="EMBL" id="FN655118">
    <property type="protein sequence ID" value="CBY38044.1"/>
    <property type="molecule type" value="Genomic_DNA"/>
</dbReference>
<keyword evidence="3 11" id="KW-0255">Endonuclease</keyword>
<evidence type="ECO:0000256" key="10">
    <source>
        <dbReference type="ARBA" id="ARBA00023242"/>
    </source>
</evidence>
<dbReference type="GO" id="GO:0033557">
    <property type="term" value="C:Slx1-Slx4 complex"/>
    <property type="evidence" value="ECO:0007669"/>
    <property type="project" value="UniProtKB-UniRule"/>
</dbReference>
<evidence type="ECO:0000256" key="4">
    <source>
        <dbReference type="ARBA" id="ARBA00022763"/>
    </source>
</evidence>
<dbReference type="PANTHER" id="PTHR20208:SF10">
    <property type="entry name" value="STRUCTURE-SPECIFIC ENDONUCLEASE SUBUNIT SLX1"/>
    <property type="match status" value="1"/>
</dbReference>
<comment type="caution">
    <text evidence="11">Lacks conserved residue(s) required for the propagation of feature annotation.</text>
</comment>
<protein>
    <recommendedName>
        <fullName evidence="11">Structure-specific endonuclease subunit SLX1 homolog</fullName>
        <ecNumber evidence="11">3.1.-.-</ecNumber>
    </recommendedName>
</protein>
<gene>
    <name evidence="14" type="ORF">GSOID_T00031547001</name>
</gene>
<evidence type="ECO:0000256" key="8">
    <source>
        <dbReference type="ARBA" id="ARBA00023172"/>
    </source>
</evidence>
<dbReference type="InterPro" id="IPR035901">
    <property type="entry name" value="GIY-YIG_endonuc_sf"/>
</dbReference>
<dbReference type="Pfam" id="PF01541">
    <property type="entry name" value="GIY-YIG"/>
    <property type="match status" value="1"/>
</dbReference>
<dbReference type="Proteomes" id="UP000011014">
    <property type="component" value="Unassembled WGS sequence"/>
</dbReference>